<protein>
    <submittedName>
        <fullName evidence="1">Uncharacterized protein</fullName>
    </submittedName>
</protein>
<proteinExistence type="predicted"/>
<evidence type="ECO:0000313" key="2">
    <source>
        <dbReference type="Proteomes" id="UP000236345"/>
    </source>
</evidence>
<evidence type="ECO:0000313" key="1">
    <source>
        <dbReference type="EMBL" id="PNS12857.1"/>
    </source>
</evidence>
<dbReference type="RefSeq" id="WP_103058327.1">
    <property type="nucleotide sequence ID" value="NZ_BSOF01000026.1"/>
</dbReference>
<comment type="caution">
    <text evidence="1">The sequence shown here is derived from an EMBL/GenBank/DDBJ whole genome shotgun (WGS) entry which is preliminary data.</text>
</comment>
<gene>
    <name evidence="1" type="ORF">COO59_02755</name>
</gene>
<keyword evidence="2" id="KW-1185">Reference proteome</keyword>
<accession>A0A2K1QCV4</accession>
<name>A0A2K1QCV4_9GAMM</name>
<dbReference type="Proteomes" id="UP000236345">
    <property type="component" value="Unassembled WGS sequence"/>
</dbReference>
<dbReference type="OrthoDB" id="6555815at2"/>
<organism evidence="1 2">
    <name type="scientific">Mixta theicola</name>
    <dbReference type="NCBI Taxonomy" id="1458355"/>
    <lineage>
        <taxon>Bacteria</taxon>
        <taxon>Pseudomonadati</taxon>
        <taxon>Pseudomonadota</taxon>
        <taxon>Gammaproteobacteria</taxon>
        <taxon>Enterobacterales</taxon>
        <taxon>Erwiniaceae</taxon>
        <taxon>Mixta</taxon>
    </lineage>
</organism>
<dbReference type="AlphaFoldDB" id="A0A2K1QCV4"/>
<reference evidence="2" key="1">
    <citation type="submission" date="2017-09" db="EMBL/GenBank/DDBJ databases">
        <authorList>
            <person name="Palmer M."/>
            <person name="Steenkamp E.T."/>
            <person name="Coetzee M.P."/>
            <person name="Avontuur J.R."/>
            <person name="Van Zyl E."/>
            <person name="Chan W.-Y."/>
            <person name="Blom J."/>
            <person name="Venter S.N."/>
        </authorList>
    </citation>
    <scope>NUCLEOTIDE SEQUENCE [LARGE SCALE GENOMIC DNA]</scope>
    <source>
        <strain evidence="2">QC88-366</strain>
    </source>
</reference>
<dbReference type="EMBL" id="NWUO01000002">
    <property type="protein sequence ID" value="PNS12857.1"/>
    <property type="molecule type" value="Genomic_DNA"/>
</dbReference>
<sequence length="62" mass="6952">MSSVKKSWFVKFIIKKGGQAVEMSLSIHGENAVRALNDFFDEQSVRHGILRSDIDVTAMNIV</sequence>